<evidence type="ECO:0000256" key="5">
    <source>
        <dbReference type="ARBA" id="ARBA00023053"/>
    </source>
</evidence>
<keyword evidence="4 8" id="KW-1133">Transmembrane helix</keyword>
<name>A0AA40FQ48_9HYME</name>
<keyword evidence="5" id="KW-0915">Sodium</keyword>
<dbReference type="Proteomes" id="UP001177670">
    <property type="component" value="Unassembled WGS sequence"/>
</dbReference>
<feature type="transmembrane region" description="Helical" evidence="8">
    <location>
        <begin position="83"/>
        <end position="105"/>
    </location>
</feature>
<evidence type="ECO:0000256" key="3">
    <source>
        <dbReference type="ARBA" id="ARBA00022692"/>
    </source>
</evidence>
<proteinExistence type="inferred from homology"/>
<keyword evidence="7" id="KW-0739">Sodium transport</keyword>
<comment type="subcellular location">
    <subcellularLocation>
        <location evidence="1">Membrane</location>
        <topology evidence="1">Multi-pass membrane protein</topology>
    </subcellularLocation>
</comment>
<dbReference type="PANTHER" id="PTHR11662">
    <property type="entry name" value="SOLUTE CARRIER FAMILY 17"/>
    <property type="match status" value="1"/>
</dbReference>
<dbReference type="PROSITE" id="PS50850">
    <property type="entry name" value="MFS"/>
    <property type="match status" value="1"/>
</dbReference>
<evidence type="ECO:0000256" key="8">
    <source>
        <dbReference type="SAM" id="Phobius"/>
    </source>
</evidence>
<accession>A0AA40FQ48</accession>
<dbReference type="InterPro" id="IPR020846">
    <property type="entry name" value="MFS_dom"/>
</dbReference>
<protein>
    <recommendedName>
        <fullName evidence="9">Major facilitator superfamily (MFS) profile domain-containing protein</fullName>
    </recommendedName>
</protein>
<dbReference type="InterPro" id="IPR011701">
    <property type="entry name" value="MFS"/>
</dbReference>
<feature type="transmembrane region" description="Helical" evidence="8">
    <location>
        <begin position="202"/>
        <end position="220"/>
    </location>
</feature>
<evidence type="ECO:0000256" key="4">
    <source>
        <dbReference type="ARBA" id="ARBA00022989"/>
    </source>
</evidence>
<evidence type="ECO:0000256" key="1">
    <source>
        <dbReference type="ARBA" id="ARBA00004141"/>
    </source>
</evidence>
<dbReference type="InterPro" id="IPR050382">
    <property type="entry name" value="MFS_Na/Anion_cotransporter"/>
</dbReference>
<evidence type="ECO:0000256" key="2">
    <source>
        <dbReference type="ARBA" id="ARBA00008586"/>
    </source>
</evidence>
<dbReference type="GO" id="GO:0016020">
    <property type="term" value="C:membrane"/>
    <property type="evidence" value="ECO:0007669"/>
    <property type="project" value="UniProtKB-SubCell"/>
</dbReference>
<evidence type="ECO:0000313" key="11">
    <source>
        <dbReference type="Proteomes" id="UP001177670"/>
    </source>
</evidence>
<dbReference type="Gene3D" id="1.20.1250.20">
    <property type="entry name" value="MFS general substrate transporter like domains"/>
    <property type="match status" value="1"/>
</dbReference>
<evidence type="ECO:0000256" key="6">
    <source>
        <dbReference type="ARBA" id="ARBA00023136"/>
    </source>
</evidence>
<evidence type="ECO:0000256" key="7">
    <source>
        <dbReference type="ARBA" id="ARBA00023201"/>
    </source>
</evidence>
<dbReference type="GO" id="GO:0006820">
    <property type="term" value="P:monoatomic anion transport"/>
    <property type="evidence" value="ECO:0007669"/>
    <property type="project" value="TreeGrafter"/>
</dbReference>
<keyword evidence="11" id="KW-1185">Reference proteome</keyword>
<dbReference type="GO" id="GO:0022857">
    <property type="term" value="F:transmembrane transporter activity"/>
    <property type="evidence" value="ECO:0007669"/>
    <property type="project" value="InterPro"/>
</dbReference>
<gene>
    <name evidence="10" type="ORF">K0M31_008923</name>
</gene>
<feature type="domain" description="Major facilitator superfamily (MFS) profile" evidence="9">
    <location>
        <begin position="33"/>
        <end position="262"/>
    </location>
</feature>
<evidence type="ECO:0000259" key="9">
    <source>
        <dbReference type="PROSITE" id="PS50850"/>
    </source>
</evidence>
<dbReference type="Pfam" id="PF07690">
    <property type="entry name" value="MFS_1"/>
    <property type="match status" value="1"/>
</dbReference>
<sequence length="262" mass="29332">MVLEITAMKNEEPSIQKEKKSTKFFDGLGIRHLQILLHFLGMVNGYCLRVSMSEAIVAMTEKNQTSDHPFEIYDWKQSEKSMIITSFFWGYAIMQIPSGCIAAVWSAQKLLSVGALLCGILNFLIPTVAHYGDYIAVCICRVGMGLCQSCLLPCIHILLSKWAPPLERSRLGTFAYAGAQFGTVICFPISGELAANVGWPYIFYVFGALSIIWSIGFFIFGSDSPSKHSRISKKERRYIENSLKTINKEEKAADKEKSDNET</sequence>
<dbReference type="EMBL" id="JAHYIQ010000021">
    <property type="protein sequence ID" value="KAK1123303.1"/>
    <property type="molecule type" value="Genomic_DNA"/>
</dbReference>
<comment type="similarity">
    <text evidence="2">Belongs to the major facilitator superfamily. Sodium/anion cotransporter family.</text>
</comment>
<evidence type="ECO:0000313" key="10">
    <source>
        <dbReference type="EMBL" id="KAK1123303.1"/>
    </source>
</evidence>
<dbReference type="PANTHER" id="PTHR11662:SF280">
    <property type="entry name" value="FI21844P1-RELATED"/>
    <property type="match status" value="1"/>
</dbReference>
<dbReference type="SUPFAM" id="SSF103473">
    <property type="entry name" value="MFS general substrate transporter"/>
    <property type="match status" value="1"/>
</dbReference>
<dbReference type="AlphaFoldDB" id="A0AA40FQ48"/>
<reference evidence="10" key="1">
    <citation type="submission" date="2021-10" db="EMBL/GenBank/DDBJ databases">
        <title>Melipona bicolor Genome sequencing and assembly.</title>
        <authorList>
            <person name="Araujo N.S."/>
            <person name="Arias M.C."/>
        </authorList>
    </citation>
    <scope>NUCLEOTIDE SEQUENCE</scope>
    <source>
        <strain evidence="10">USP_2M_L1-L4_2017</strain>
        <tissue evidence="10">Whole body</tissue>
    </source>
</reference>
<dbReference type="GO" id="GO:0006814">
    <property type="term" value="P:sodium ion transport"/>
    <property type="evidence" value="ECO:0007669"/>
    <property type="project" value="UniProtKB-KW"/>
</dbReference>
<keyword evidence="3 8" id="KW-0812">Transmembrane</keyword>
<comment type="caution">
    <text evidence="10">The sequence shown here is derived from an EMBL/GenBank/DDBJ whole genome shotgun (WGS) entry which is preliminary data.</text>
</comment>
<feature type="transmembrane region" description="Helical" evidence="8">
    <location>
        <begin position="171"/>
        <end position="190"/>
    </location>
</feature>
<dbReference type="FunFam" id="1.20.1250.20:FF:000144">
    <property type="entry name" value="Picot, isoform B"/>
    <property type="match status" value="1"/>
</dbReference>
<organism evidence="10 11">
    <name type="scientific">Melipona bicolor</name>
    <dbReference type="NCBI Taxonomy" id="60889"/>
    <lineage>
        <taxon>Eukaryota</taxon>
        <taxon>Metazoa</taxon>
        <taxon>Ecdysozoa</taxon>
        <taxon>Arthropoda</taxon>
        <taxon>Hexapoda</taxon>
        <taxon>Insecta</taxon>
        <taxon>Pterygota</taxon>
        <taxon>Neoptera</taxon>
        <taxon>Endopterygota</taxon>
        <taxon>Hymenoptera</taxon>
        <taxon>Apocrita</taxon>
        <taxon>Aculeata</taxon>
        <taxon>Apoidea</taxon>
        <taxon>Anthophila</taxon>
        <taxon>Apidae</taxon>
        <taxon>Melipona</taxon>
    </lineage>
</organism>
<keyword evidence="7" id="KW-0813">Transport</keyword>
<keyword evidence="6 8" id="KW-0472">Membrane</keyword>
<feature type="transmembrane region" description="Helical" evidence="8">
    <location>
        <begin position="110"/>
        <end position="128"/>
    </location>
</feature>
<dbReference type="InterPro" id="IPR036259">
    <property type="entry name" value="MFS_trans_sf"/>
</dbReference>
<keyword evidence="7" id="KW-0406">Ion transport</keyword>
<feature type="transmembrane region" description="Helical" evidence="8">
    <location>
        <begin position="134"/>
        <end position="159"/>
    </location>
</feature>